<keyword evidence="2" id="KW-1015">Disulfide bond</keyword>
<evidence type="ECO:0000259" key="5">
    <source>
        <dbReference type="PROSITE" id="PS50240"/>
    </source>
</evidence>
<dbReference type="InterPro" id="IPR009003">
    <property type="entry name" value="Peptidase_S1_PA"/>
</dbReference>
<evidence type="ECO:0000256" key="2">
    <source>
        <dbReference type="ARBA" id="ARBA00023157"/>
    </source>
</evidence>
<reference evidence="6 7" key="1">
    <citation type="journal article" date="2024" name="ISME J.">
        <title>Tailless and filamentous prophages are predominant in marine Vibrio.</title>
        <authorList>
            <person name="Steensen K."/>
            <person name="Seneca J."/>
            <person name="Bartlau N."/>
            <person name="Yu X.A."/>
            <person name="Hussain F.A."/>
            <person name="Polz M.F."/>
        </authorList>
    </citation>
    <scope>NUCLEOTIDE SEQUENCE [LARGE SCALE GENOMIC DNA]</scope>
    <source>
        <strain evidence="6 7">10N.222.51.A1</strain>
    </source>
</reference>
<comment type="caution">
    <text evidence="6">The sequence shown here is derived from an EMBL/GenBank/DDBJ whole genome shotgun (WGS) entry which is preliminary data.</text>
</comment>
<dbReference type="InterPro" id="IPR018114">
    <property type="entry name" value="TRYPSIN_HIS"/>
</dbReference>
<evidence type="ECO:0000256" key="4">
    <source>
        <dbReference type="SAM" id="SignalP"/>
    </source>
</evidence>
<dbReference type="EC" id="3.4.21.-" evidence="6"/>
<feature type="domain" description="Peptidase S1" evidence="5">
    <location>
        <begin position="36"/>
        <end position="292"/>
    </location>
</feature>
<keyword evidence="3" id="KW-0645">Protease</keyword>
<dbReference type="InterPro" id="IPR050430">
    <property type="entry name" value="Peptidase_S1"/>
</dbReference>
<dbReference type="InterPro" id="IPR043504">
    <property type="entry name" value="Peptidase_S1_PA_chymotrypsin"/>
</dbReference>
<sequence length="358" mass="38826">MKVNRLSVTLCLLLSGFASASASASASDNNDVSSYIVNGVNAPVSEYPSIANLFLDSFEYDGKYFTNPFCGGTILDEHHILTAAHCIYGNEAISLFTVVVPQLQNVDDYPLGDIQRNRVKEIYYRNDYNDDISYFLENDVAILKLETAMNIDTINDVIRRPDSESYRNDQVNTKFTAVGHGDTVSGYDGNDQLLQVDLNLVSNSACSSVFLNGDRITTKQICFDGDYSSLTRLKNGTCQGDSGGPVYWYDGSKYVQVGITSFGPSSCGANIGVTSVFTEIHDYNAWIDSVLAGGETPKSTSSDNLRTNYLAVNGEIEYFGNSPTDGDSSSSSSSSGGSISILGLPLILLAALRRRKMN</sequence>
<dbReference type="PROSITE" id="PS50240">
    <property type="entry name" value="TRYPSIN_DOM"/>
    <property type="match status" value="1"/>
</dbReference>
<dbReference type="PROSITE" id="PS00135">
    <property type="entry name" value="TRYPSIN_SER"/>
    <property type="match status" value="1"/>
</dbReference>
<dbReference type="NCBIfam" id="TIGR03501">
    <property type="entry name" value="GlyGly_CTERM"/>
    <property type="match status" value="1"/>
</dbReference>
<dbReference type="Gene3D" id="2.40.10.10">
    <property type="entry name" value="Trypsin-like serine proteases"/>
    <property type="match status" value="1"/>
</dbReference>
<dbReference type="GO" id="GO:0016787">
    <property type="term" value="F:hydrolase activity"/>
    <property type="evidence" value="ECO:0007669"/>
    <property type="project" value="UniProtKB-KW"/>
</dbReference>
<dbReference type="InterPro" id="IPR001254">
    <property type="entry name" value="Trypsin_dom"/>
</dbReference>
<dbReference type="EMBL" id="JBFRUW010000117">
    <property type="protein sequence ID" value="MFA0570753.1"/>
    <property type="molecule type" value="Genomic_DNA"/>
</dbReference>
<dbReference type="SMART" id="SM00020">
    <property type="entry name" value="Tryp_SPc"/>
    <property type="match status" value="1"/>
</dbReference>
<dbReference type="InterPro" id="IPR001314">
    <property type="entry name" value="Peptidase_S1A"/>
</dbReference>
<keyword evidence="3 6" id="KW-0378">Hydrolase</keyword>
<dbReference type="PRINTS" id="PR00722">
    <property type="entry name" value="CHYMOTRYPSIN"/>
</dbReference>
<organism evidence="6 7">
    <name type="scientific">Vibrio gallaecicus</name>
    <dbReference type="NCBI Taxonomy" id="552386"/>
    <lineage>
        <taxon>Bacteria</taxon>
        <taxon>Pseudomonadati</taxon>
        <taxon>Pseudomonadota</taxon>
        <taxon>Gammaproteobacteria</taxon>
        <taxon>Vibrionales</taxon>
        <taxon>Vibrionaceae</taxon>
        <taxon>Vibrio</taxon>
    </lineage>
</organism>
<dbReference type="Pfam" id="PF00089">
    <property type="entry name" value="Trypsin"/>
    <property type="match status" value="1"/>
</dbReference>
<dbReference type="SUPFAM" id="SSF50494">
    <property type="entry name" value="Trypsin-like serine proteases"/>
    <property type="match status" value="1"/>
</dbReference>
<protein>
    <submittedName>
        <fullName evidence="6">Trypsin-like serine protease</fullName>
        <ecNumber evidence="6">3.4.21.-</ecNumber>
    </submittedName>
</protein>
<dbReference type="Proteomes" id="UP001570417">
    <property type="component" value="Unassembled WGS sequence"/>
</dbReference>
<dbReference type="PANTHER" id="PTHR24276">
    <property type="entry name" value="POLYSERASE-RELATED"/>
    <property type="match status" value="1"/>
</dbReference>
<gene>
    <name evidence="6" type="ORF">AB4566_21095</name>
</gene>
<dbReference type="InterPro" id="IPR033116">
    <property type="entry name" value="TRYPSIN_SER"/>
</dbReference>
<keyword evidence="7" id="KW-1185">Reference proteome</keyword>
<dbReference type="PANTHER" id="PTHR24276:SF98">
    <property type="entry name" value="FI18310P1-RELATED"/>
    <property type="match status" value="1"/>
</dbReference>
<keyword evidence="3" id="KW-0720">Serine protease</keyword>
<dbReference type="RefSeq" id="WP_372268463.1">
    <property type="nucleotide sequence ID" value="NZ_JBFRUW010000117.1"/>
</dbReference>
<keyword evidence="4" id="KW-0732">Signal</keyword>
<accession>A0ABV4NHH8</accession>
<feature type="signal peptide" evidence="4">
    <location>
        <begin position="1"/>
        <end position="20"/>
    </location>
</feature>
<evidence type="ECO:0000256" key="1">
    <source>
        <dbReference type="ARBA" id="ARBA00007664"/>
    </source>
</evidence>
<feature type="chain" id="PRO_5047262537" evidence="4">
    <location>
        <begin position="21"/>
        <end position="358"/>
    </location>
</feature>
<dbReference type="InterPro" id="IPR020008">
    <property type="entry name" value="GlyGly_CTERM"/>
</dbReference>
<dbReference type="CDD" id="cd00190">
    <property type="entry name" value="Tryp_SPc"/>
    <property type="match status" value="1"/>
</dbReference>
<proteinExistence type="inferred from homology"/>
<evidence type="ECO:0000313" key="6">
    <source>
        <dbReference type="EMBL" id="MFA0570753.1"/>
    </source>
</evidence>
<evidence type="ECO:0000313" key="7">
    <source>
        <dbReference type="Proteomes" id="UP001570417"/>
    </source>
</evidence>
<name>A0ABV4NHH8_9VIBR</name>
<comment type="similarity">
    <text evidence="1">Belongs to the peptidase S1 family.</text>
</comment>
<evidence type="ECO:0000256" key="3">
    <source>
        <dbReference type="RuleBase" id="RU363034"/>
    </source>
</evidence>
<dbReference type="PROSITE" id="PS00134">
    <property type="entry name" value="TRYPSIN_HIS"/>
    <property type="match status" value="1"/>
</dbReference>